<dbReference type="InterPro" id="IPR016896">
    <property type="entry name" value="DUF2860"/>
</dbReference>
<dbReference type="STRING" id="1654360.EA58_13535"/>
<accession>A0A066RU37</accession>
<gene>
    <name evidence="1" type="ORF">EA58_13535</name>
</gene>
<comment type="caution">
    <text evidence="1">The sequence shown here is derived from an EMBL/GenBank/DDBJ whole genome shotgun (WGS) entry which is preliminary data.</text>
</comment>
<sequence>MLAALTACSVSAQQAVRPGLSGNVSLHLSWMQDDSHLSTEQPAVLNSLDDSGTKEEKTLPLPMWDLQWGLSPSTALYFKSALGGMASSFYLQTGVNYYLHDSSSIGLGFIPGFLDNEVWEDPFLTGSARTKTDRTIRGGVFEYNHIAGSTVSFEFAGGKRRIEQEQSGSGYDAATQEALKREGALYYAALSQNIDFNRWFGIDWKLHYIKDKAEGKAIANNRYGVELTAKQRYQRYLFMLGASTAKVDYEDTHPIFDKTREDHRYGLSATLIYLAPFQWRNASVIARAGVDEQSSNINFYDETQTLFTLGLAYKF</sequence>
<evidence type="ECO:0000313" key="2">
    <source>
        <dbReference type="Proteomes" id="UP000027192"/>
    </source>
</evidence>
<dbReference type="Pfam" id="PF11059">
    <property type="entry name" value="DUF2860"/>
    <property type="match status" value="1"/>
</dbReference>
<evidence type="ECO:0008006" key="3">
    <source>
        <dbReference type="Google" id="ProtNLM"/>
    </source>
</evidence>
<dbReference type="AlphaFoldDB" id="A0A066RU37"/>
<protein>
    <recommendedName>
        <fullName evidence="3">DUF2860 domain-containing protein</fullName>
    </recommendedName>
</protein>
<dbReference type="PIRSF" id="PIRSF028696">
    <property type="entry name" value="UCP028696"/>
    <property type="match status" value="1"/>
</dbReference>
<evidence type="ECO:0000313" key="1">
    <source>
        <dbReference type="EMBL" id="KDM91167.1"/>
    </source>
</evidence>
<keyword evidence="2" id="KW-1185">Reference proteome</keyword>
<reference evidence="1 2" key="1">
    <citation type="submission" date="2014-04" db="EMBL/GenBank/DDBJ databases">
        <title>Draft genome sequence of Photobacterium halotolerans S2753: a solonamide, ngercheumicin and holomycin producer.</title>
        <authorList>
            <person name="Machado H.R."/>
            <person name="Gram L."/>
        </authorList>
    </citation>
    <scope>NUCLEOTIDE SEQUENCE [LARGE SCALE GENOMIC DNA]</scope>
    <source>
        <strain evidence="1 2">S2753</strain>
    </source>
</reference>
<name>A0A066RU37_9GAMM</name>
<dbReference type="EMBL" id="JMIB01000026">
    <property type="protein sequence ID" value="KDM91167.1"/>
    <property type="molecule type" value="Genomic_DNA"/>
</dbReference>
<proteinExistence type="predicted"/>
<organism evidence="1 2">
    <name type="scientific">Photobacterium galatheae</name>
    <dbReference type="NCBI Taxonomy" id="1654360"/>
    <lineage>
        <taxon>Bacteria</taxon>
        <taxon>Pseudomonadati</taxon>
        <taxon>Pseudomonadota</taxon>
        <taxon>Gammaproteobacteria</taxon>
        <taxon>Vibrionales</taxon>
        <taxon>Vibrionaceae</taxon>
        <taxon>Photobacterium</taxon>
    </lineage>
</organism>
<dbReference type="Proteomes" id="UP000027192">
    <property type="component" value="Unassembled WGS sequence"/>
</dbReference>